<evidence type="ECO:0008006" key="4">
    <source>
        <dbReference type="Google" id="ProtNLM"/>
    </source>
</evidence>
<name>A0A8J3FDJ8_9ACTN</name>
<evidence type="ECO:0000313" key="2">
    <source>
        <dbReference type="EMBL" id="GGK13145.1"/>
    </source>
</evidence>
<dbReference type="EMBL" id="BMQC01000001">
    <property type="protein sequence ID" value="GGK13145.1"/>
    <property type="molecule type" value="Genomic_DNA"/>
</dbReference>
<organism evidence="2 3">
    <name type="scientific">Pilimelia terevasa</name>
    <dbReference type="NCBI Taxonomy" id="53372"/>
    <lineage>
        <taxon>Bacteria</taxon>
        <taxon>Bacillati</taxon>
        <taxon>Actinomycetota</taxon>
        <taxon>Actinomycetes</taxon>
        <taxon>Micromonosporales</taxon>
        <taxon>Micromonosporaceae</taxon>
        <taxon>Pilimelia</taxon>
    </lineage>
</organism>
<feature type="region of interest" description="Disordered" evidence="1">
    <location>
        <begin position="1"/>
        <end position="42"/>
    </location>
</feature>
<protein>
    <recommendedName>
        <fullName evidence="4">Terminase small subunit</fullName>
    </recommendedName>
</protein>
<evidence type="ECO:0000256" key="1">
    <source>
        <dbReference type="SAM" id="MobiDB-lite"/>
    </source>
</evidence>
<dbReference type="InterPro" id="IPR057972">
    <property type="entry name" value="Terminase_7"/>
</dbReference>
<dbReference type="Pfam" id="PF25673">
    <property type="entry name" value="Terminase_7"/>
    <property type="match status" value="1"/>
</dbReference>
<evidence type="ECO:0000313" key="3">
    <source>
        <dbReference type="Proteomes" id="UP000662200"/>
    </source>
</evidence>
<comment type="caution">
    <text evidence="2">The sequence shown here is derived from an EMBL/GenBank/DDBJ whole genome shotgun (WGS) entry which is preliminary data.</text>
</comment>
<gene>
    <name evidence="2" type="ORF">GCM10010124_02120</name>
</gene>
<accession>A0A8J3FDJ8</accession>
<reference evidence="2" key="2">
    <citation type="submission" date="2020-09" db="EMBL/GenBank/DDBJ databases">
        <authorList>
            <person name="Sun Q."/>
            <person name="Ohkuma M."/>
        </authorList>
    </citation>
    <scope>NUCLEOTIDE SEQUENCE</scope>
    <source>
        <strain evidence="2">JCM 3091</strain>
    </source>
</reference>
<dbReference type="RefSeq" id="WP_189112235.1">
    <property type="nucleotide sequence ID" value="NZ_BMQC01000001.1"/>
</dbReference>
<reference evidence="2" key="1">
    <citation type="journal article" date="2014" name="Int. J. Syst. Evol. Microbiol.">
        <title>Complete genome sequence of Corynebacterium casei LMG S-19264T (=DSM 44701T), isolated from a smear-ripened cheese.</title>
        <authorList>
            <consortium name="US DOE Joint Genome Institute (JGI-PGF)"/>
            <person name="Walter F."/>
            <person name="Albersmeier A."/>
            <person name="Kalinowski J."/>
            <person name="Ruckert C."/>
        </authorList>
    </citation>
    <scope>NUCLEOTIDE SEQUENCE</scope>
    <source>
        <strain evidence="2">JCM 3091</strain>
    </source>
</reference>
<dbReference type="Proteomes" id="UP000662200">
    <property type="component" value="Unassembled WGS sequence"/>
</dbReference>
<dbReference type="AlphaFoldDB" id="A0A8J3FDJ8"/>
<keyword evidence="3" id="KW-1185">Reference proteome</keyword>
<proteinExistence type="predicted"/>
<sequence>MALARGPIPNRDDDLARPRHRNGREQAPATRGELRPVTVPDPDPDWHPIACRLYEALRTSGQADFYQDSDWAFAFSVCDDLSHYKRATKRSGQMLQSIYSAMERLLVTEGDRRRVRIELHAPESDEKPASVLAIADYRRDLGLP</sequence>